<sequence length="164" mass="19092">MDATSTNNTRVFTRFFPSHSLFFDHFLIHRQERNQRTLNHKNRKQRCNLDWQQQQLQDRIWLFMQPEISLFRRTAFGAAMKGRTADPTLQSTLENSKPDPMFTRVNLSPQGIENHADGDPEFNDFRVSSRESAQTRDHKASPLSEIEVADTRKLITRATVVGDC</sequence>
<evidence type="ECO:0000313" key="2">
    <source>
        <dbReference type="EMBL" id="KAK8982169.1"/>
    </source>
</evidence>
<organism evidence="2 3">
    <name type="scientific">Hibiscus sabdariffa</name>
    <name type="common">roselle</name>
    <dbReference type="NCBI Taxonomy" id="183260"/>
    <lineage>
        <taxon>Eukaryota</taxon>
        <taxon>Viridiplantae</taxon>
        <taxon>Streptophyta</taxon>
        <taxon>Embryophyta</taxon>
        <taxon>Tracheophyta</taxon>
        <taxon>Spermatophyta</taxon>
        <taxon>Magnoliopsida</taxon>
        <taxon>eudicotyledons</taxon>
        <taxon>Gunneridae</taxon>
        <taxon>Pentapetalae</taxon>
        <taxon>rosids</taxon>
        <taxon>malvids</taxon>
        <taxon>Malvales</taxon>
        <taxon>Malvaceae</taxon>
        <taxon>Malvoideae</taxon>
        <taxon>Hibiscus</taxon>
    </lineage>
</organism>
<proteinExistence type="predicted"/>
<name>A0ABR2P141_9ROSI</name>
<gene>
    <name evidence="2" type="ORF">V6N11_037344</name>
</gene>
<comment type="caution">
    <text evidence="2">The sequence shown here is derived from an EMBL/GenBank/DDBJ whole genome shotgun (WGS) entry which is preliminary data.</text>
</comment>
<feature type="compositionally biased region" description="Basic and acidic residues" evidence="1">
    <location>
        <begin position="114"/>
        <end position="140"/>
    </location>
</feature>
<feature type="region of interest" description="Disordered" evidence="1">
    <location>
        <begin position="111"/>
        <end position="143"/>
    </location>
</feature>
<dbReference type="EMBL" id="JBBPBN010000086">
    <property type="protein sequence ID" value="KAK8982169.1"/>
    <property type="molecule type" value="Genomic_DNA"/>
</dbReference>
<keyword evidence="3" id="KW-1185">Reference proteome</keyword>
<accession>A0ABR2P141</accession>
<dbReference type="Proteomes" id="UP001396334">
    <property type="component" value="Unassembled WGS sequence"/>
</dbReference>
<dbReference type="PANTHER" id="PTHR35985:SF1">
    <property type="entry name" value="OS07G0675200 PROTEIN"/>
    <property type="match status" value="1"/>
</dbReference>
<dbReference type="PANTHER" id="PTHR35985">
    <property type="entry name" value="OS07G0675200 PROTEIN"/>
    <property type="match status" value="1"/>
</dbReference>
<evidence type="ECO:0000256" key="1">
    <source>
        <dbReference type="SAM" id="MobiDB-lite"/>
    </source>
</evidence>
<reference evidence="2 3" key="1">
    <citation type="journal article" date="2024" name="G3 (Bethesda)">
        <title>Genome assembly of Hibiscus sabdariffa L. provides insights into metabolisms of medicinal natural products.</title>
        <authorList>
            <person name="Kim T."/>
        </authorList>
    </citation>
    <scope>NUCLEOTIDE SEQUENCE [LARGE SCALE GENOMIC DNA]</scope>
    <source>
        <strain evidence="2">TK-2024</strain>
        <tissue evidence="2">Old leaves</tissue>
    </source>
</reference>
<evidence type="ECO:0000313" key="3">
    <source>
        <dbReference type="Proteomes" id="UP001396334"/>
    </source>
</evidence>
<protein>
    <submittedName>
        <fullName evidence="2">Uncharacterized protein</fullName>
    </submittedName>
</protein>